<dbReference type="AlphaFoldDB" id="C9L3W8"/>
<organism evidence="4 5">
    <name type="scientific">Blautia hansenii DSM 20583</name>
    <dbReference type="NCBI Taxonomy" id="537007"/>
    <lineage>
        <taxon>Bacteria</taxon>
        <taxon>Bacillati</taxon>
        <taxon>Bacillota</taxon>
        <taxon>Clostridia</taxon>
        <taxon>Lachnospirales</taxon>
        <taxon>Lachnospiraceae</taxon>
        <taxon>Blautia</taxon>
    </lineage>
</organism>
<evidence type="ECO:0000313" key="4">
    <source>
        <dbReference type="EMBL" id="EEX23207.1"/>
    </source>
</evidence>
<keyword evidence="2" id="KW-0472">Membrane</keyword>
<dbReference type="PANTHER" id="PTHR46558:SF13">
    <property type="entry name" value="HTH-TYPE TRANSCRIPTIONAL REGULATOR IMMR"/>
    <property type="match status" value="1"/>
</dbReference>
<dbReference type="eggNOG" id="COG1476">
    <property type="taxonomic scope" value="Bacteria"/>
</dbReference>
<keyword evidence="2" id="KW-1133">Transmembrane helix</keyword>
<name>C9L3W8_BLAHA</name>
<dbReference type="HOGENOM" id="CLU_066192_2_6_9"/>
<dbReference type="SMART" id="SM00530">
    <property type="entry name" value="HTH_XRE"/>
    <property type="match status" value="1"/>
</dbReference>
<sequence>MNFNEKLIELRKSKGLSQDELGNALGVSRQTISKWELAQSYPDFQRLVLLSDYFGLSLDALVKDIDVQDVRSKNLSEKQLSSIYEDISSAKSTIKTVINIFCVIGVVGLTLAILAGIFWG</sequence>
<dbReference type="EMBL" id="ABYU02000004">
    <property type="protein sequence ID" value="EEX23207.1"/>
    <property type="molecule type" value="Genomic_DNA"/>
</dbReference>
<dbReference type="InterPro" id="IPR001387">
    <property type="entry name" value="Cro/C1-type_HTH"/>
</dbReference>
<dbReference type="Gene3D" id="1.10.260.40">
    <property type="entry name" value="lambda repressor-like DNA-binding domains"/>
    <property type="match status" value="1"/>
</dbReference>
<evidence type="ECO:0000313" key="5">
    <source>
        <dbReference type="Proteomes" id="UP000003755"/>
    </source>
</evidence>
<gene>
    <name evidence="4" type="ORF">BLAHAN_04055</name>
</gene>
<dbReference type="Pfam" id="PF01381">
    <property type="entry name" value="HTH_3"/>
    <property type="match status" value="1"/>
</dbReference>
<keyword evidence="2" id="KW-0812">Transmembrane</keyword>
<keyword evidence="5" id="KW-1185">Reference proteome</keyword>
<dbReference type="RefSeq" id="WP_003019336.1">
    <property type="nucleotide sequence ID" value="NZ_CP022413.2"/>
</dbReference>
<reference evidence="4" key="1">
    <citation type="submission" date="2009-09" db="EMBL/GenBank/DDBJ databases">
        <authorList>
            <person name="Weinstock G."/>
            <person name="Sodergren E."/>
            <person name="Clifton S."/>
            <person name="Fulton L."/>
            <person name="Fulton B."/>
            <person name="Courtney L."/>
            <person name="Fronick C."/>
            <person name="Harrison M."/>
            <person name="Strong C."/>
            <person name="Farmer C."/>
            <person name="Delahaunty K."/>
            <person name="Markovic C."/>
            <person name="Hall O."/>
            <person name="Minx P."/>
            <person name="Tomlinson C."/>
            <person name="Mitreva M."/>
            <person name="Nelson J."/>
            <person name="Hou S."/>
            <person name="Wollam A."/>
            <person name="Pepin K.H."/>
            <person name="Johnson M."/>
            <person name="Bhonagiri V."/>
            <person name="Nash W.E."/>
            <person name="Warren W."/>
            <person name="Chinwalla A."/>
            <person name="Mardis E.R."/>
            <person name="Wilson R.K."/>
        </authorList>
    </citation>
    <scope>NUCLEOTIDE SEQUENCE [LARGE SCALE GENOMIC DNA]</scope>
    <source>
        <strain evidence="4">DSM 20583</strain>
    </source>
</reference>
<feature type="transmembrane region" description="Helical" evidence="2">
    <location>
        <begin position="97"/>
        <end position="119"/>
    </location>
</feature>
<dbReference type="KEGG" id="bhan:CGC63_13470"/>
<comment type="caution">
    <text evidence="4">The sequence shown here is derived from an EMBL/GenBank/DDBJ whole genome shotgun (WGS) entry which is preliminary data.</text>
</comment>
<protein>
    <submittedName>
        <fullName evidence="4">DNA-binding helix-turn-helix protein</fullName>
    </submittedName>
</protein>
<dbReference type="CDD" id="cd00093">
    <property type="entry name" value="HTH_XRE"/>
    <property type="match status" value="1"/>
</dbReference>
<dbReference type="SUPFAM" id="SSF47413">
    <property type="entry name" value="lambda repressor-like DNA-binding domains"/>
    <property type="match status" value="1"/>
</dbReference>
<proteinExistence type="predicted"/>
<keyword evidence="1 4" id="KW-0238">DNA-binding</keyword>
<accession>C9L3W8</accession>
<dbReference type="Proteomes" id="UP000003755">
    <property type="component" value="Unassembled WGS sequence"/>
</dbReference>
<dbReference type="STRING" id="537007.BLAHAN_04055"/>
<dbReference type="PROSITE" id="PS50943">
    <property type="entry name" value="HTH_CROC1"/>
    <property type="match status" value="1"/>
</dbReference>
<evidence type="ECO:0000256" key="2">
    <source>
        <dbReference type="SAM" id="Phobius"/>
    </source>
</evidence>
<feature type="domain" description="HTH cro/C1-type" evidence="3">
    <location>
        <begin position="7"/>
        <end position="61"/>
    </location>
</feature>
<dbReference type="GO" id="GO:0003677">
    <property type="term" value="F:DNA binding"/>
    <property type="evidence" value="ECO:0007669"/>
    <property type="project" value="UniProtKB-KW"/>
</dbReference>
<dbReference type="PANTHER" id="PTHR46558">
    <property type="entry name" value="TRACRIPTIONAL REGULATORY PROTEIN-RELATED-RELATED"/>
    <property type="match status" value="1"/>
</dbReference>
<dbReference type="InterPro" id="IPR010982">
    <property type="entry name" value="Lambda_DNA-bd_dom_sf"/>
</dbReference>
<evidence type="ECO:0000256" key="1">
    <source>
        <dbReference type="ARBA" id="ARBA00023125"/>
    </source>
</evidence>
<evidence type="ECO:0000259" key="3">
    <source>
        <dbReference type="PROSITE" id="PS50943"/>
    </source>
</evidence>